<dbReference type="Pfam" id="PF24695">
    <property type="entry name" value="PITM1-3"/>
    <property type="match status" value="1"/>
</dbReference>
<evidence type="ECO:0000313" key="6">
    <source>
        <dbReference type="EnsemblMetazoa" id="CLYHEMP023714.1"/>
    </source>
</evidence>
<dbReference type="GO" id="GO:0005737">
    <property type="term" value="C:cytoplasm"/>
    <property type="evidence" value="ECO:0007669"/>
    <property type="project" value="TreeGrafter"/>
</dbReference>
<reference evidence="6" key="1">
    <citation type="submission" date="2021-01" db="UniProtKB">
        <authorList>
            <consortium name="EnsemblMetazoa"/>
        </authorList>
    </citation>
    <scope>IDENTIFICATION</scope>
</reference>
<dbReference type="PRINTS" id="PR00391">
    <property type="entry name" value="PITRANSFER"/>
</dbReference>
<evidence type="ECO:0000259" key="5">
    <source>
        <dbReference type="PROSITE" id="PS51043"/>
    </source>
</evidence>
<comment type="similarity">
    <text evidence="1">Belongs to the PtdIns transfer protein family. PI transfer class IIA subfamily.</text>
</comment>
<feature type="compositionally biased region" description="Basic and acidic residues" evidence="4">
    <location>
        <begin position="1142"/>
        <end position="1160"/>
    </location>
</feature>
<organism evidence="6 7">
    <name type="scientific">Clytia hemisphaerica</name>
    <dbReference type="NCBI Taxonomy" id="252671"/>
    <lineage>
        <taxon>Eukaryota</taxon>
        <taxon>Metazoa</taxon>
        <taxon>Cnidaria</taxon>
        <taxon>Hydrozoa</taxon>
        <taxon>Hydroidolina</taxon>
        <taxon>Leptothecata</taxon>
        <taxon>Obeliida</taxon>
        <taxon>Clytiidae</taxon>
        <taxon>Clytia</taxon>
    </lineage>
</organism>
<evidence type="ECO:0000256" key="3">
    <source>
        <dbReference type="ARBA" id="ARBA00022837"/>
    </source>
</evidence>
<dbReference type="GO" id="GO:0031210">
    <property type="term" value="F:phosphatidylcholine binding"/>
    <property type="evidence" value="ECO:0007669"/>
    <property type="project" value="TreeGrafter"/>
</dbReference>
<proteinExistence type="inferred from homology"/>
<dbReference type="SMART" id="SM00775">
    <property type="entry name" value="LNS2"/>
    <property type="match status" value="1"/>
</dbReference>
<dbReference type="OrthoDB" id="18453at2759"/>
<evidence type="ECO:0000256" key="2">
    <source>
        <dbReference type="ARBA" id="ARBA00022553"/>
    </source>
</evidence>
<dbReference type="Pfam" id="PF02121">
    <property type="entry name" value="IP_trans"/>
    <property type="match status" value="1"/>
</dbReference>
<feature type="region of interest" description="Disordered" evidence="4">
    <location>
        <begin position="267"/>
        <end position="327"/>
    </location>
</feature>
<dbReference type="InterPro" id="IPR004177">
    <property type="entry name" value="DDHD_dom"/>
</dbReference>
<dbReference type="FunFam" id="3.30.530.20:FF:000001">
    <property type="entry name" value="Phosphatidylinositol transfer protein membrane associated 2"/>
    <property type="match status" value="1"/>
</dbReference>
<dbReference type="SUPFAM" id="SSF56784">
    <property type="entry name" value="HAD-like"/>
    <property type="match status" value="1"/>
</dbReference>
<dbReference type="GO" id="GO:0008525">
    <property type="term" value="F:phosphatidylcholine transporter activity"/>
    <property type="evidence" value="ECO:0007669"/>
    <property type="project" value="TreeGrafter"/>
</dbReference>
<feature type="compositionally biased region" description="Polar residues" evidence="4">
    <location>
        <begin position="267"/>
        <end position="320"/>
    </location>
</feature>
<dbReference type="Gene3D" id="3.30.530.20">
    <property type="match status" value="1"/>
</dbReference>
<evidence type="ECO:0000313" key="7">
    <source>
        <dbReference type="Proteomes" id="UP000594262"/>
    </source>
</evidence>
<keyword evidence="7" id="KW-1185">Reference proteome</keyword>
<keyword evidence="3" id="KW-0106">Calcium</keyword>
<sequence>MLTKEYRIPLPLSLEEYRIAQLYMIQKKSRLESTGSGSSVEIIENRPYKNGPGGNGQYTKKIYHIGSHLPGWLKALLPKTALRVEEEAWNAYPYTKTRHTCPFIEKFFIDIETHYLADYGQTENIFELSSSERKNIEIDLIDPIKDTFPQKDYKKEEDPVLFVSAKTGRGPLRDDWLQGYIDGTNKSPVMCAYKLIKVEFKYWGMQSKIENFIQSGLRNPMLVGHRQAWSWQDEWHGLTIEDIRELEKEAQEELSKRMDAIDNNSCQENHQATNTDNNNHSESNGNTTSESIDSQTSKDPSCGASTPSPISTTESVPFSNNHRHSSIHTITNQERLLEIHMKHIEQLESDEADDSEGDSLSLYYDALDYFDDPSDTPIHHASTSTLTKNNIHQQVNGEPPIGVTRPKIPSEPIVVSPTINISHENQFIYKARVQTLVFVIQGGSVSDYVIDTESRMRDFQTFERLFTKTCNTCYPGARERVFFEVIECMSLTKGIMKQLLELNVESRKGPLKTDDFENLSNTFPFSAIPLLMFHHPDFQLVCNSLVDMINQKYEQLQGILNEDRHEVYFLCDSVGGLFVFQALCQYSNRDDISSSSSTFDEEDDKISIDSGILRSTLNFRFTTNGVFTLGSPIGMVALKQKISSLDKDFSQPRCGQLYNLFHSFDPISSRIEPIIDENFANVRPAPVPRCNAFPFNDDIQYNASSLFLDPNLNLNDEPDVSDSNSLRSHALLDRKVSSTSVSSNARKSAYNDKAFYSSWWGTKRIDYMTHSPEGLQQFPVSTLIQLCYNSYWESKDIVTFIVWQILQEIYSHIQSPSNCLEVDRSIALDYLQLPPCEKWTHKRTALKVKNLNPNHRANDVCSMSGAQHYITGKFAYGPVDMAALKEEKVDIYYSRRPQLNEWKHFGTDTTDSNGRLVYTLPSRDIECGVYNVKMVVRGDHSSVGCNMAVLPPQTEAVVFSIDGSFLASYSIRGVDPKIRGGAVDVVRHWQELGYLIIYVSSRLLFQKHQVMSWLAAHNFPFGIVSFGENVSKDYQKHKLEFLKNICKFEKVFIHAAYGSSRDISIYSNSLKLSQQRIFILGKKPKSKKADNVQWITDGYKNHLSELQEGLYSARRSANKKFFAALGNFEKVSTRKGTRMKKKSLEERLSGEKPEKKEKKSLMKSFRNKPSKHEKNKES</sequence>
<dbReference type="InterPro" id="IPR036412">
    <property type="entry name" value="HAD-like_sf"/>
</dbReference>
<dbReference type="GO" id="GO:0046872">
    <property type="term" value="F:metal ion binding"/>
    <property type="evidence" value="ECO:0007669"/>
    <property type="project" value="InterPro"/>
</dbReference>
<feature type="domain" description="DDHD" evidence="5">
    <location>
        <begin position="619"/>
        <end position="807"/>
    </location>
</feature>
<dbReference type="EnsemblMetazoa" id="CLYHEMT023714.1">
    <property type="protein sequence ID" value="CLYHEMP023714.1"/>
    <property type="gene ID" value="CLYHEMG023714"/>
</dbReference>
<evidence type="ECO:0000256" key="4">
    <source>
        <dbReference type="SAM" id="MobiDB-lite"/>
    </source>
</evidence>
<dbReference type="GO" id="GO:0008526">
    <property type="term" value="F:phosphatidylinositol transfer activity"/>
    <property type="evidence" value="ECO:0007669"/>
    <property type="project" value="TreeGrafter"/>
</dbReference>
<dbReference type="PANTHER" id="PTHR10658">
    <property type="entry name" value="PHOSPHATIDYLINOSITOL TRANSFER PROTEIN"/>
    <property type="match status" value="1"/>
</dbReference>
<dbReference type="InterPro" id="IPR055261">
    <property type="entry name" value="PI_transfer_N"/>
</dbReference>
<protein>
    <recommendedName>
        <fullName evidence="5">DDHD domain-containing protein</fullName>
    </recommendedName>
</protein>
<feature type="region of interest" description="Disordered" evidence="4">
    <location>
        <begin position="1133"/>
        <end position="1178"/>
    </location>
</feature>
<keyword evidence="2" id="KW-0597">Phosphoprotein</keyword>
<dbReference type="PANTHER" id="PTHR10658:SF81">
    <property type="entry name" value="PROTEIN RETINAL DEGENERATION B"/>
    <property type="match status" value="1"/>
</dbReference>
<dbReference type="PROSITE" id="PS51043">
    <property type="entry name" value="DDHD"/>
    <property type="match status" value="1"/>
</dbReference>
<dbReference type="Pfam" id="PF24694">
    <property type="entry name" value="LNS2_PITM1-3"/>
    <property type="match status" value="1"/>
</dbReference>
<dbReference type="SMART" id="SM01127">
    <property type="entry name" value="DDHD"/>
    <property type="match status" value="1"/>
</dbReference>
<dbReference type="Pfam" id="PF02862">
    <property type="entry name" value="DDHD"/>
    <property type="match status" value="1"/>
</dbReference>
<dbReference type="SUPFAM" id="SSF55961">
    <property type="entry name" value="Bet v1-like"/>
    <property type="match status" value="1"/>
</dbReference>
<dbReference type="GeneID" id="136824662"/>
<dbReference type="RefSeq" id="XP_066936754.1">
    <property type="nucleotide sequence ID" value="XM_067080653.1"/>
</dbReference>
<dbReference type="AlphaFoldDB" id="A0A7M5XHP4"/>
<name>A0A7M5XHP4_9CNID</name>
<dbReference type="InterPro" id="IPR031315">
    <property type="entry name" value="LNS2/PITP"/>
</dbReference>
<accession>A0A7M5XHP4</accession>
<dbReference type="Proteomes" id="UP000594262">
    <property type="component" value="Unplaced"/>
</dbReference>
<dbReference type="InterPro" id="IPR001666">
    <property type="entry name" value="PI_transfer"/>
</dbReference>
<dbReference type="InterPro" id="IPR023393">
    <property type="entry name" value="START-like_dom_sf"/>
</dbReference>
<evidence type="ECO:0000256" key="1">
    <source>
        <dbReference type="ARBA" id="ARBA00010316"/>
    </source>
</evidence>
<dbReference type="GO" id="GO:0035091">
    <property type="term" value="F:phosphatidylinositol binding"/>
    <property type="evidence" value="ECO:0007669"/>
    <property type="project" value="TreeGrafter"/>
</dbReference>